<name>A0A1G9S8U2_9EURY</name>
<gene>
    <name evidence="1" type="ORF">SAMN05192554_10118</name>
</gene>
<sequence>MDTDDARDAAIAALARREYELAGDEYGRAAWATLAEPRPGVAPFDADEKGWVGAGLQYLLTGALAYRVAGRGDRATHRSVECAAVARDLRNALDHPVQAACLTEFVADAHVVGALDDPAAVYAEAAAGYEDAAAAVDDPRAWATTPLFEAAATPLQQVARGGANGEIAVGWDDLHGSDPGDPGAFLAHRVEHKRQRFRGLVERAVDDGHLAAPRGTTAYGEGSHRCPDCGSTDVNWTGGSTLCLRCSTPMVPRD</sequence>
<protein>
    <submittedName>
        <fullName evidence="1">Uncharacterized protein</fullName>
    </submittedName>
</protein>
<organism evidence="1 2">
    <name type="scientific">Haloarchaeobius iranensis</name>
    <dbReference type="NCBI Taxonomy" id="996166"/>
    <lineage>
        <taxon>Archaea</taxon>
        <taxon>Methanobacteriati</taxon>
        <taxon>Methanobacteriota</taxon>
        <taxon>Stenosarchaea group</taxon>
        <taxon>Halobacteria</taxon>
        <taxon>Halobacteriales</taxon>
        <taxon>Halorubellaceae</taxon>
        <taxon>Haloarchaeobius</taxon>
    </lineage>
</organism>
<dbReference type="OrthoDB" id="236676at2157"/>
<accession>A0A1G9S8U2</accession>
<dbReference type="STRING" id="996166.SAMN05192554_10118"/>
<dbReference type="Proteomes" id="UP000199370">
    <property type="component" value="Unassembled WGS sequence"/>
</dbReference>
<dbReference type="EMBL" id="FNIA01000001">
    <property type="protein sequence ID" value="SDM31876.1"/>
    <property type="molecule type" value="Genomic_DNA"/>
</dbReference>
<evidence type="ECO:0000313" key="2">
    <source>
        <dbReference type="Proteomes" id="UP000199370"/>
    </source>
</evidence>
<dbReference type="RefSeq" id="WP_089730993.1">
    <property type="nucleotide sequence ID" value="NZ_FNIA01000001.1"/>
</dbReference>
<evidence type="ECO:0000313" key="1">
    <source>
        <dbReference type="EMBL" id="SDM31876.1"/>
    </source>
</evidence>
<dbReference type="AlphaFoldDB" id="A0A1G9S8U2"/>
<proteinExistence type="predicted"/>
<keyword evidence="2" id="KW-1185">Reference proteome</keyword>
<reference evidence="1 2" key="1">
    <citation type="submission" date="2016-10" db="EMBL/GenBank/DDBJ databases">
        <authorList>
            <person name="de Groot N.N."/>
        </authorList>
    </citation>
    <scope>NUCLEOTIDE SEQUENCE [LARGE SCALE GENOMIC DNA]</scope>
    <source>
        <strain evidence="2">EB21,IBRC-M 10013,KCTC 4048</strain>
    </source>
</reference>